<sequence length="320" mass="36037">MSSPANSERLCSLASISPLSQRGTLSESVHPRTSTISREVGRLGGRAHLSLSTTDSRFTRTPQTSPKLYWLYGSRFTRVIPSPAASQALPISPESYFTRSPPDPPTKMPASLRRSTKAKSRALAELDVNTARMPTREPLRKRRKTTPSPVEAELSEAGEDETYRQDAEHPESDDDDDLIQDLDTEEVQELTAPPRYVNLLEQRELVHLKPLCDMPEPKTRVHLSRNDLSAFKVIKIASGVPFDLPSQRRILYGLMEDSIAQHSMSNNRPMNLSIIQDRIEHHYYKEMDEMLLDVVAIVDDFSLPSEAPRPILCFSSTRNS</sequence>
<evidence type="ECO:0000313" key="3">
    <source>
        <dbReference type="EMBL" id="PIB03398.1"/>
    </source>
</evidence>
<evidence type="ECO:0000256" key="2">
    <source>
        <dbReference type="SAM" id="MobiDB-lite"/>
    </source>
</evidence>
<organism evidence="3 4">
    <name type="scientific">Cercospora beticola</name>
    <name type="common">Sugarbeet leaf spot fungus</name>
    <dbReference type="NCBI Taxonomy" id="122368"/>
    <lineage>
        <taxon>Eukaryota</taxon>
        <taxon>Fungi</taxon>
        <taxon>Dikarya</taxon>
        <taxon>Ascomycota</taxon>
        <taxon>Pezizomycotina</taxon>
        <taxon>Dothideomycetes</taxon>
        <taxon>Dothideomycetidae</taxon>
        <taxon>Mycosphaerellales</taxon>
        <taxon>Mycosphaerellaceae</taxon>
        <taxon>Cercospora</taxon>
    </lineage>
</organism>
<feature type="region of interest" description="Disordered" evidence="2">
    <location>
        <begin position="19"/>
        <end position="40"/>
    </location>
</feature>
<dbReference type="Proteomes" id="UP000230605">
    <property type="component" value="Unassembled WGS sequence"/>
</dbReference>
<dbReference type="SUPFAM" id="SSF47370">
    <property type="entry name" value="Bromodomain"/>
    <property type="match status" value="1"/>
</dbReference>
<dbReference type="EMBL" id="LKMD01000097">
    <property type="protein sequence ID" value="PIB03398.1"/>
    <property type="molecule type" value="Genomic_DNA"/>
</dbReference>
<accession>A0A2G5IEW4</accession>
<evidence type="ECO:0000256" key="1">
    <source>
        <dbReference type="ARBA" id="ARBA00023117"/>
    </source>
</evidence>
<feature type="compositionally biased region" description="Basic and acidic residues" evidence="2">
    <location>
        <begin position="161"/>
        <end position="170"/>
    </location>
</feature>
<dbReference type="AlphaFoldDB" id="A0A2G5IEW4"/>
<feature type="region of interest" description="Disordered" evidence="2">
    <location>
        <begin position="91"/>
        <end position="177"/>
    </location>
</feature>
<reference evidence="3 4" key="1">
    <citation type="submission" date="2015-10" db="EMBL/GenBank/DDBJ databases">
        <title>The cercosporin biosynthetic gene cluster was horizontally transferred to several fungal lineages and shown to be expanded in Cercospora beticola based on microsynteny with recipient genomes.</title>
        <authorList>
            <person name="De Jonge R."/>
            <person name="Ebert M.K."/>
            <person name="Suttle J.C."/>
            <person name="Jurick Ii W.M."/>
            <person name="Secor G.A."/>
            <person name="Thomma B.P."/>
            <person name="Van De Peer Y."/>
            <person name="Bolton M.D."/>
        </authorList>
    </citation>
    <scope>NUCLEOTIDE SEQUENCE [LARGE SCALE GENOMIC DNA]</scope>
    <source>
        <strain evidence="3 4">09-40</strain>
    </source>
</reference>
<evidence type="ECO:0000313" key="4">
    <source>
        <dbReference type="Proteomes" id="UP000230605"/>
    </source>
</evidence>
<keyword evidence="1" id="KW-0103">Bromodomain</keyword>
<protein>
    <submittedName>
        <fullName evidence="3">Uncharacterized protein</fullName>
    </submittedName>
</protein>
<gene>
    <name evidence="3" type="ORF">CB0940_12265</name>
</gene>
<comment type="caution">
    <text evidence="3">The sequence shown here is derived from an EMBL/GenBank/DDBJ whole genome shotgun (WGS) entry which is preliminary data.</text>
</comment>
<dbReference type="Gene3D" id="1.20.920.10">
    <property type="entry name" value="Bromodomain-like"/>
    <property type="match status" value="1"/>
</dbReference>
<name>A0A2G5IEW4_CERBT</name>
<dbReference type="GO" id="GO:0006325">
    <property type="term" value="P:chromatin organization"/>
    <property type="evidence" value="ECO:0007669"/>
    <property type="project" value="UniProtKB-ARBA"/>
</dbReference>
<proteinExistence type="predicted"/>
<dbReference type="InterPro" id="IPR036427">
    <property type="entry name" value="Bromodomain-like_sf"/>
</dbReference>
<feature type="compositionally biased region" description="Polar residues" evidence="2">
    <location>
        <begin position="19"/>
        <end position="37"/>
    </location>
</feature>